<dbReference type="InterPro" id="IPR042097">
    <property type="entry name" value="Aminopeptidase_N-like_N_sf"/>
</dbReference>
<evidence type="ECO:0000256" key="9">
    <source>
        <dbReference type="ARBA" id="ARBA00022801"/>
    </source>
</evidence>
<reference evidence="14" key="1">
    <citation type="submission" date="2022-09" db="EMBL/GenBank/DDBJ databases">
        <title>Comparative genomics and taxonomic characterization of three novel marine species of genus Reichenbachiella exhibiting antioxidant and polysaccharide degradation activities.</title>
        <authorList>
            <person name="Muhammad N."/>
            <person name="Lee Y.-J."/>
            <person name="Ko J."/>
            <person name="Kim S.-G."/>
        </authorList>
    </citation>
    <scope>NUCLEOTIDE SEQUENCE</scope>
    <source>
        <strain evidence="14">BKB1-1</strain>
    </source>
</reference>
<comment type="cofactor">
    <cofactor evidence="2">
        <name>Zn(2+)</name>
        <dbReference type="ChEBI" id="CHEBI:29105"/>
    </cofactor>
</comment>
<dbReference type="PANTHER" id="PTHR11533:SF174">
    <property type="entry name" value="PUROMYCIN-SENSITIVE AMINOPEPTIDASE-RELATED"/>
    <property type="match status" value="1"/>
</dbReference>
<comment type="similarity">
    <text evidence="3">Belongs to the peptidase M1 family.</text>
</comment>
<evidence type="ECO:0000256" key="4">
    <source>
        <dbReference type="ARBA" id="ARBA00012564"/>
    </source>
</evidence>
<dbReference type="SUPFAM" id="SSF55486">
    <property type="entry name" value="Metalloproteases ('zincins'), catalytic domain"/>
    <property type="match status" value="1"/>
</dbReference>
<dbReference type="InterPro" id="IPR027268">
    <property type="entry name" value="Peptidase_M4/M1_CTD_sf"/>
</dbReference>
<keyword evidence="9" id="KW-0378">Hydrolase</keyword>
<gene>
    <name evidence="14" type="ORF">N6H18_13455</name>
</gene>
<keyword evidence="10" id="KW-0862">Zinc</keyword>
<comment type="catalytic activity">
    <reaction evidence="1">
        <text>Release of an N-terminal amino acid, Xaa-|-Yaa- from a peptide, amide or arylamide. Xaa is preferably Ala, but may be most amino acids including Pro (slow action). When a terminal hydrophobic residue is followed by a prolyl residue, the two may be released as an intact Xaa-Pro dipeptide.</text>
        <dbReference type="EC" id="3.4.11.2"/>
    </reaction>
</comment>
<dbReference type="PANTHER" id="PTHR11533">
    <property type="entry name" value="PROTEASE M1 ZINC METALLOPROTEASE"/>
    <property type="match status" value="1"/>
</dbReference>
<evidence type="ECO:0000313" key="14">
    <source>
        <dbReference type="EMBL" id="UXP31356.1"/>
    </source>
</evidence>
<dbReference type="InterPro" id="IPR050344">
    <property type="entry name" value="Peptidase_M1_aminopeptidases"/>
</dbReference>
<dbReference type="InterPro" id="IPR001930">
    <property type="entry name" value="Peptidase_M1"/>
</dbReference>
<evidence type="ECO:0000256" key="3">
    <source>
        <dbReference type="ARBA" id="ARBA00010136"/>
    </source>
</evidence>
<keyword evidence="11" id="KW-0482">Metalloprotease</keyword>
<dbReference type="Gene3D" id="2.60.40.1730">
    <property type="entry name" value="tricorn interacting facor f3 domain"/>
    <property type="match status" value="1"/>
</dbReference>
<feature type="domain" description="Peptidase M1 membrane alanine aminopeptidase" evidence="12">
    <location>
        <begin position="236"/>
        <end position="447"/>
    </location>
</feature>
<organism evidence="14 15">
    <name type="scientific">Reichenbachiella agarivorans</name>
    <dbReference type="NCBI Taxonomy" id="2979464"/>
    <lineage>
        <taxon>Bacteria</taxon>
        <taxon>Pseudomonadati</taxon>
        <taxon>Bacteroidota</taxon>
        <taxon>Cytophagia</taxon>
        <taxon>Cytophagales</taxon>
        <taxon>Reichenbachiellaceae</taxon>
        <taxon>Reichenbachiella</taxon>
    </lineage>
</organism>
<keyword evidence="6 14" id="KW-0031">Aminopeptidase</keyword>
<protein>
    <recommendedName>
        <fullName evidence="5">Aminopeptidase N</fullName>
        <ecNumber evidence="4">3.4.11.2</ecNumber>
    </recommendedName>
</protein>
<dbReference type="InterPro" id="IPR014782">
    <property type="entry name" value="Peptidase_M1_dom"/>
</dbReference>
<dbReference type="Gene3D" id="1.10.390.10">
    <property type="entry name" value="Neutral Protease Domain 2"/>
    <property type="match status" value="1"/>
</dbReference>
<dbReference type="Proteomes" id="UP001065174">
    <property type="component" value="Chromosome"/>
</dbReference>
<evidence type="ECO:0000256" key="8">
    <source>
        <dbReference type="ARBA" id="ARBA00022723"/>
    </source>
</evidence>
<dbReference type="InterPro" id="IPR045357">
    <property type="entry name" value="Aminopeptidase_N-like_N"/>
</dbReference>
<evidence type="ECO:0000256" key="5">
    <source>
        <dbReference type="ARBA" id="ARBA00015611"/>
    </source>
</evidence>
<dbReference type="PRINTS" id="PR00756">
    <property type="entry name" value="ALADIPTASE"/>
</dbReference>
<evidence type="ECO:0000259" key="13">
    <source>
        <dbReference type="Pfam" id="PF17900"/>
    </source>
</evidence>
<evidence type="ECO:0000256" key="7">
    <source>
        <dbReference type="ARBA" id="ARBA00022670"/>
    </source>
</evidence>
<accession>A0ABY6CLF7</accession>
<feature type="domain" description="Aminopeptidase N-like N-terminal" evidence="13">
    <location>
        <begin position="32"/>
        <end position="193"/>
    </location>
</feature>
<evidence type="ECO:0000256" key="10">
    <source>
        <dbReference type="ARBA" id="ARBA00022833"/>
    </source>
</evidence>
<keyword evidence="8" id="KW-0479">Metal-binding</keyword>
<keyword evidence="7" id="KW-0645">Protease</keyword>
<dbReference type="Pfam" id="PF17900">
    <property type="entry name" value="Peptidase_M1_N"/>
    <property type="match status" value="1"/>
</dbReference>
<dbReference type="GO" id="GO:0004177">
    <property type="term" value="F:aminopeptidase activity"/>
    <property type="evidence" value="ECO:0007669"/>
    <property type="project" value="UniProtKB-KW"/>
</dbReference>
<proteinExistence type="inferred from homology"/>
<evidence type="ECO:0000256" key="11">
    <source>
        <dbReference type="ARBA" id="ARBA00023049"/>
    </source>
</evidence>
<keyword evidence="15" id="KW-1185">Reference proteome</keyword>
<evidence type="ECO:0000256" key="1">
    <source>
        <dbReference type="ARBA" id="ARBA00000098"/>
    </source>
</evidence>
<dbReference type="RefSeq" id="WP_262308795.1">
    <property type="nucleotide sequence ID" value="NZ_CP106679.1"/>
</dbReference>
<dbReference type="Pfam" id="PF01433">
    <property type="entry name" value="Peptidase_M1"/>
    <property type="match status" value="1"/>
</dbReference>
<evidence type="ECO:0000259" key="12">
    <source>
        <dbReference type="Pfam" id="PF01433"/>
    </source>
</evidence>
<evidence type="ECO:0000256" key="6">
    <source>
        <dbReference type="ARBA" id="ARBA00022438"/>
    </source>
</evidence>
<dbReference type="EMBL" id="CP106679">
    <property type="protein sequence ID" value="UXP31356.1"/>
    <property type="molecule type" value="Genomic_DNA"/>
</dbReference>
<name>A0ABY6CLF7_9BACT</name>
<sequence length="850" mass="98432">MCLLSCGDRVSVQVEEGVSKILADGRSQQLQSISYDLSFDIPKISTDSITGKLKLAFKTNQSDSDVVLDFESPSIQRLIANGDELVPIQEKGHLILPASYIKKGYNELEIDFVSGDEAFNRNQDYLYTLFVPNHASTAFPCFDQPDLKARFRLRLNMPSDWKAISNTAVVSESVEGDKKIIQFDQTFDISTYLFSFVAGDFDYEQRSTKGFDLEILHREEPDDRLRQNLYEITQLHKQSVEWMENYTGIAYPFQKFGIAILPSFQFGGMEHPGAIDYRASLLMLEESATQDDKLRRAGLIAHETVHMWFGNCVTMKWFDDVWMKEVFANYLADKIVAEMFPDINHDLVFLYDHYPSAYEVDRSSGATPIRQPLDNLDDAANMYGSIIYHKAPIMMRQLEMLVGDKVLQSSLKDYLDSYEYKSADWEDLITIIARVSGKDLSVFNQSWVYQEGMPFFELKFTETDALSEYDIIQHDPKGKGRIWPQYSDIIFSDDLGVMSHSLMLDQHHYILPKVRGTEDPKFILMNSEGKGYGVFFHGLQYVKNEFLFKQARVDISRYKNELVRGSAYINLHEYLLQEGFHPQLYFQFLQNYLREEQNEVIITYLLSTIQQVYFQFFTHEMRIENAENIENLLLTKIESTESGQLKTTLFNAYMDVALSTKAIDNLKKYWEDELLPTGITVSKRQRESIAMNIAMKGSSEDEVYVDWQIEKMENSDRIDRMKFIQPALSHDQVIRDQFFESLKYPANRLHEPWVLSALAYLHHPYRQEASIAYLKPSLEMLAELQQTGDIFFSKGWMNQTLAGYNSTQAADIVRAYLSENQLSSHLRNKLLQSSDILFRSEKNLKEYQGN</sequence>
<evidence type="ECO:0000256" key="2">
    <source>
        <dbReference type="ARBA" id="ARBA00001947"/>
    </source>
</evidence>
<evidence type="ECO:0000313" key="15">
    <source>
        <dbReference type="Proteomes" id="UP001065174"/>
    </source>
</evidence>
<dbReference type="EC" id="3.4.11.2" evidence="4"/>
<dbReference type="SUPFAM" id="SSF63737">
    <property type="entry name" value="Leukotriene A4 hydrolase N-terminal domain"/>
    <property type="match status" value="1"/>
</dbReference>
<dbReference type="CDD" id="cd09602">
    <property type="entry name" value="M1_APN"/>
    <property type="match status" value="1"/>
</dbReference>